<evidence type="ECO:0000313" key="3">
    <source>
        <dbReference type="EMBL" id="KAF2119202.1"/>
    </source>
</evidence>
<dbReference type="GO" id="GO:0016787">
    <property type="term" value="F:hydrolase activity"/>
    <property type="evidence" value="ECO:0007669"/>
    <property type="project" value="UniProtKB-KW"/>
</dbReference>
<dbReference type="Pfam" id="PF03959">
    <property type="entry name" value="FSH1"/>
    <property type="match status" value="1"/>
</dbReference>
<dbReference type="Gene3D" id="3.40.50.1820">
    <property type="entry name" value="alpha/beta hydrolase"/>
    <property type="match status" value="1"/>
</dbReference>
<reference evidence="3" key="1">
    <citation type="journal article" date="2020" name="Stud. Mycol.">
        <title>101 Dothideomycetes genomes: a test case for predicting lifestyles and emergence of pathogens.</title>
        <authorList>
            <person name="Haridas S."/>
            <person name="Albert R."/>
            <person name="Binder M."/>
            <person name="Bloem J."/>
            <person name="Labutti K."/>
            <person name="Salamov A."/>
            <person name="Andreopoulos B."/>
            <person name="Baker S."/>
            <person name="Barry K."/>
            <person name="Bills G."/>
            <person name="Bluhm B."/>
            <person name="Cannon C."/>
            <person name="Castanera R."/>
            <person name="Culley D."/>
            <person name="Daum C."/>
            <person name="Ezra D."/>
            <person name="Gonzalez J."/>
            <person name="Henrissat B."/>
            <person name="Kuo A."/>
            <person name="Liang C."/>
            <person name="Lipzen A."/>
            <person name="Lutzoni F."/>
            <person name="Magnuson J."/>
            <person name="Mondo S."/>
            <person name="Nolan M."/>
            <person name="Ohm R."/>
            <person name="Pangilinan J."/>
            <person name="Park H.-J."/>
            <person name="Ramirez L."/>
            <person name="Alfaro M."/>
            <person name="Sun H."/>
            <person name="Tritt A."/>
            <person name="Yoshinaga Y."/>
            <person name="Zwiers L.-H."/>
            <person name="Turgeon B."/>
            <person name="Goodwin S."/>
            <person name="Spatafora J."/>
            <person name="Crous P."/>
            <person name="Grigoriev I."/>
        </authorList>
    </citation>
    <scope>NUCLEOTIDE SEQUENCE</scope>
    <source>
        <strain evidence="3">CBS 627.86</strain>
    </source>
</reference>
<dbReference type="PANTHER" id="PTHR48070:SF4">
    <property type="entry name" value="ESTERASE ALNB"/>
    <property type="match status" value="1"/>
</dbReference>
<sequence>MKFLALAGAFGNDEKFKVQMAPLLNELESDGTATIHFIHGLHEAKPPPGFEEFFGGPPFYRWMEESKDPELVDGLEKIRDFPVGASPEDTIRLFNPLGETAGAALAITANQALEHLKEVIREHGPFEGIIGYSEGALIGTTLVMKEQEYREQGDYNNTFKLGMFFGGWPPLQPDLTKIILCDETDVQMPISTIHVIGSLDPYLDGSMALYNVCDPDTAILFDHAKGHALPRDKDTVKELGDVIRDQIRDVREREQQP</sequence>
<keyword evidence="4" id="KW-1185">Reference proteome</keyword>
<dbReference type="InterPro" id="IPR050593">
    <property type="entry name" value="LovG"/>
</dbReference>
<dbReference type="InterPro" id="IPR029058">
    <property type="entry name" value="AB_hydrolase_fold"/>
</dbReference>
<dbReference type="AlphaFoldDB" id="A0A6A5ZI75"/>
<organism evidence="3 4">
    <name type="scientific">Lophiotrema nucula</name>
    <dbReference type="NCBI Taxonomy" id="690887"/>
    <lineage>
        <taxon>Eukaryota</taxon>
        <taxon>Fungi</taxon>
        <taxon>Dikarya</taxon>
        <taxon>Ascomycota</taxon>
        <taxon>Pezizomycotina</taxon>
        <taxon>Dothideomycetes</taxon>
        <taxon>Pleosporomycetidae</taxon>
        <taxon>Pleosporales</taxon>
        <taxon>Lophiotremataceae</taxon>
        <taxon>Lophiotrema</taxon>
    </lineage>
</organism>
<dbReference type="InterPro" id="IPR005645">
    <property type="entry name" value="FSH-like_dom"/>
</dbReference>
<evidence type="ECO:0000259" key="2">
    <source>
        <dbReference type="Pfam" id="PF03959"/>
    </source>
</evidence>
<accession>A0A6A5ZI75</accession>
<name>A0A6A5ZI75_9PLEO</name>
<gene>
    <name evidence="3" type="ORF">BDV96DRAFT_340699</name>
</gene>
<dbReference type="OrthoDB" id="414698at2759"/>
<dbReference type="GO" id="GO:0019748">
    <property type="term" value="P:secondary metabolic process"/>
    <property type="evidence" value="ECO:0007669"/>
    <property type="project" value="TreeGrafter"/>
</dbReference>
<feature type="domain" description="Serine hydrolase" evidence="2">
    <location>
        <begin position="2"/>
        <end position="238"/>
    </location>
</feature>
<dbReference type="PANTHER" id="PTHR48070">
    <property type="entry name" value="ESTERASE OVCA2"/>
    <property type="match status" value="1"/>
</dbReference>
<dbReference type="Proteomes" id="UP000799770">
    <property type="component" value="Unassembled WGS sequence"/>
</dbReference>
<evidence type="ECO:0000313" key="4">
    <source>
        <dbReference type="Proteomes" id="UP000799770"/>
    </source>
</evidence>
<proteinExistence type="predicted"/>
<dbReference type="EMBL" id="ML977315">
    <property type="protein sequence ID" value="KAF2119202.1"/>
    <property type="molecule type" value="Genomic_DNA"/>
</dbReference>
<protein>
    <submittedName>
        <fullName evidence="3">Serine hydrolase FSH</fullName>
    </submittedName>
</protein>
<keyword evidence="1 3" id="KW-0378">Hydrolase</keyword>
<dbReference type="GO" id="GO:0005634">
    <property type="term" value="C:nucleus"/>
    <property type="evidence" value="ECO:0007669"/>
    <property type="project" value="TreeGrafter"/>
</dbReference>
<dbReference type="GO" id="GO:0005737">
    <property type="term" value="C:cytoplasm"/>
    <property type="evidence" value="ECO:0007669"/>
    <property type="project" value="TreeGrafter"/>
</dbReference>
<evidence type="ECO:0000256" key="1">
    <source>
        <dbReference type="ARBA" id="ARBA00022801"/>
    </source>
</evidence>